<organism evidence="1 2">
    <name type="scientific">Eretmocerus hayati</name>
    <dbReference type="NCBI Taxonomy" id="131215"/>
    <lineage>
        <taxon>Eukaryota</taxon>
        <taxon>Metazoa</taxon>
        <taxon>Ecdysozoa</taxon>
        <taxon>Arthropoda</taxon>
        <taxon>Hexapoda</taxon>
        <taxon>Insecta</taxon>
        <taxon>Pterygota</taxon>
        <taxon>Neoptera</taxon>
        <taxon>Endopterygota</taxon>
        <taxon>Hymenoptera</taxon>
        <taxon>Apocrita</taxon>
        <taxon>Proctotrupomorpha</taxon>
        <taxon>Chalcidoidea</taxon>
        <taxon>Aphelinidae</taxon>
        <taxon>Aphelininae</taxon>
        <taxon>Eretmocerus</taxon>
    </lineage>
</organism>
<evidence type="ECO:0000313" key="1">
    <source>
        <dbReference type="EMBL" id="KAJ8671650.1"/>
    </source>
</evidence>
<gene>
    <name evidence="1" type="ORF">QAD02_002909</name>
</gene>
<evidence type="ECO:0000313" key="2">
    <source>
        <dbReference type="Proteomes" id="UP001239111"/>
    </source>
</evidence>
<sequence length="281" mass="31921">MDCDESSIQDAQVLKMSLPDFGPAPLMERMPCQCSGRTRYFPDNIMLYKSPFSIGRAAEKNDGVIKSIFVREVHCSFRRSDSNASWSVVNKSGMLTINFFNQIGHGQSYELAHGDIIKIGASKCFTYVFIEGDGELITATEKAMNMVIQVKGVPAAKISADMKNLEEKVERRIIQKRLCYLRKVDLQIKQSRLINELVQVTAAIRAESNREKTLCSADKQETQDFGRNFSKFKILSSGILDIFTGLLNVFTRECDRLSLEYGLNIETEKRKIREFISLWAE</sequence>
<dbReference type="Proteomes" id="UP001239111">
    <property type="component" value="Chromosome 3"/>
</dbReference>
<reference evidence="1" key="1">
    <citation type="submission" date="2023-04" db="EMBL/GenBank/DDBJ databases">
        <title>A chromosome-level genome assembly of the parasitoid wasp Eretmocerus hayati.</title>
        <authorList>
            <person name="Zhong Y."/>
            <person name="Liu S."/>
            <person name="Liu Y."/>
        </authorList>
    </citation>
    <scope>NUCLEOTIDE SEQUENCE</scope>
    <source>
        <strain evidence="1">ZJU_SS_LIU_2023</strain>
    </source>
</reference>
<dbReference type="EMBL" id="CM056743">
    <property type="protein sequence ID" value="KAJ8671650.1"/>
    <property type="molecule type" value="Genomic_DNA"/>
</dbReference>
<proteinExistence type="predicted"/>
<keyword evidence="2" id="KW-1185">Reference proteome</keyword>
<comment type="caution">
    <text evidence="1">The sequence shown here is derived from an EMBL/GenBank/DDBJ whole genome shotgun (WGS) entry which is preliminary data.</text>
</comment>
<protein>
    <submittedName>
        <fullName evidence="1">Uncharacterized protein</fullName>
    </submittedName>
</protein>
<accession>A0ACC2NK75</accession>
<name>A0ACC2NK75_9HYME</name>